<sequence>MKFRPNPEDKRNKNCHDTRNLKCFCGEVEDKHFREECSLSTVNELNNLSNSSASDDYIRVIKHTNAYGRIKFISDDPIKKRLTEYVRIADTDSLKDLMGLMKKHWFMLEPEKPSLCLSIIGGAKKFKMESKQKQIFLEGLINAAQTTNALIITSGLSVGIVKVVGDAFQNLHSRFFDRKSQQIKCLGVSPWGYVLNRELLTSRGSSQPIDYSFSAEVKEKQPVSLNANHTHYIFVDEGIRNRYGGSASAEFRAKLERQISADSKDGGWEIPVVLVVVEGGYDVLIDAQNSLEQKIPIVICSGTGRIADILHHAIDLQQRDEKTRKPSEFDQEQEADLKSMLISCLSLNESDAVDEAYQMLIKIIKQDDLLTIFDMNKSTRLDSAILYALIKTQSNVKSQLELCLAWDQIDVAKEKILKPVHQNFIPSADLESIMMRALIEDKTQFVKLLLEKGVVFCKFLTIERLHMLYNESDKPDKFITNFNYFRIKQKIHHSTGPRHKLPLPRTNSVAESDTNVVVYLESVRKLVKRMLGRFNHDIYEFDDEDLYNAEHSKALVALIQSQCFRFPFRELFIWAVLFHRQEMARFVWENSEDSIALALVGCKLYRSAMKAVPVYDTETYSLLEKYISEFENLAIKTLEKMNSSDPETTLYLIEFRCETWGNMNCLDLASSCQAKHFLSTIACQNSLNSTWCHGIQSGILASILAIVFPPLLLVDEIFAFKYVPELKKMPQTDQSVSMGNNLPHIGNLNLDPCYECKTNEFLFRAFWFYTAPRTKFFLHTIVFILFLFYFTWVLLFRLNNDSVNRHEIAIMCYLAAMCLEKCRQVCNAKAERLKNKVILWWNTSSWYRVDLFICIFALITIIVRSLEMPHFHGLCANLYAIISEFPFMPNSSLVIVLYMKIFRLYTVNKNLGPKLVMIQRMMKELLTFIFILLVVLVAYGSAKQALLFPNVDRFNWQAIGNIINAPYWVLYGEFDLDLSFARTCQGEENEFDGKSCPVYNLMFSVSLSEKFEATEEYRELALNLQQSVVKQLARDLRQEAEDSTEGMLKEIHKHQELLSESMKSMEMQINSRLKAESTKIEHLGRRMSFMELHLKNIATAIEKLAILTNTQDSFMSTPTAQDSPKSAPLQ</sequence>
<dbReference type="InterPro" id="IPR041491">
    <property type="entry name" value="TRPM_SLOG"/>
</dbReference>
<evidence type="ECO:0000259" key="10">
    <source>
        <dbReference type="Pfam" id="PF18139"/>
    </source>
</evidence>
<evidence type="ECO:0000256" key="8">
    <source>
        <dbReference type="SAM" id="Phobius"/>
    </source>
</evidence>
<dbReference type="PANTHER" id="PTHR13800:SF1">
    <property type="entry name" value="TRANSIENT RECEPTOR POTENTIAL CATION CHANNEL TRPM"/>
    <property type="match status" value="1"/>
</dbReference>
<dbReference type="EMBL" id="JBJKFK010000118">
    <property type="protein sequence ID" value="KAL3319622.1"/>
    <property type="molecule type" value="Genomic_DNA"/>
</dbReference>
<evidence type="ECO:0000259" key="11">
    <source>
        <dbReference type="Pfam" id="PF25508"/>
    </source>
</evidence>
<dbReference type="Pfam" id="PF25508">
    <property type="entry name" value="TRPM2"/>
    <property type="match status" value="1"/>
</dbReference>
<evidence type="ECO:0000256" key="4">
    <source>
        <dbReference type="ARBA" id="ARBA00022989"/>
    </source>
</evidence>
<evidence type="ECO:0000256" key="1">
    <source>
        <dbReference type="ARBA" id="ARBA00004141"/>
    </source>
</evidence>
<feature type="domain" description="TRPM SLOG" evidence="10">
    <location>
        <begin position="84"/>
        <end position="325"/>
    </location>
</feature>
<keyword evidence="4 8" id="KW-1133">Transmembrane helix</keyword>
<proteinExistence type="predicted"/>
<evidence type="ECO:0000256" key="2">
    <source>
        <dbReference type="ARBA" id="ARBA00022448"/>
    </source>
</evidence>
<dbReference type="InterPro" id="IPR050927">
    <property type="entry name" value="TRPM"/>
</dbReference>
<feature type="transmembrane region" description="Helical" evidence="8">
    <location>
        <begin position="776"/>
        <end position="796"/>
    </location>
</feature>
<dbReference type="GO" id="GO:0016020">
    <property type="term" value="C:membrane"/>
    <property type="evidence" value="ECO:0007669"/>
    <property type="project" value="UniProtKB-SubCell"/>
</dbReference>
<comment type="subcellular location">
    <subcellularLocation>
        <location evidence="1">Membrane</location>
        <topology evidence="1">Multi-pass membrane protein</topology>
    </subcellularLocation>
</comment>
<feature type="transmembrane region" description="Helical" evidence="8">
    <location>
        <begin position="847"/>
        <end position="866"/>
    </location>
</feature>
<dbReference type="AlphaFoldDB" id="A0ABD2QJE5"/>
<dbReference type="GO" id="GO:0034220">
    <property type="term" value="P:monoatomic ion transmembrane transport"/>
    <property type="evidence" value="ECO:0007669"/>
    <property type="project" value="UniProtKB-KW"/>
</dbReference>
<feature type="transmembrane region" description="Helical" evidence="8">
    <location>
        <begin position="925"/>
        <end position="942"/>
    </location>
</feature>
<organism evidence="12 13">
    <name type="scientific">Cichlidogyrus casuarinus</name>
    <dbReference type="NCBI Taxonomy" id="1844966"/>
    <lineage>
        <taxon>Eukaryota</taxon>
        <taxon>Metazoa</taxon>
        <taxon>Spiralia</taxon>
        <taxon>Lophotrochozoa</taxon>
        <taxon>Platyhelminthes</taxon>
        <taxon>Monogenea</taxon>
        <taxon>Monopisthocotylea</taxon>
        <taxon>Dactylogyridea</taxon>
        <taxon>Ancyrocephalidae</taxon>
        <taxon>Cichlidogyrus</taxon>
    </lineage>
</organism>
<gene>
    <name evidence="12" type="ORF">Ciccas_001705</name>
</gene>
<feature type="domain" description="Ion transport" evidence="9">
    <location>
        <begin position="781"/>
        <end position="970"/>
    </location>
</feature>
<evidence type="ECO:0000313" key="13">
    <source>
        <dbReference type="Proteomes" id="UP001626550"/>
    </source>
</evidence>
<dbReference type="Pfam" id="PF00520">
    <property type="entry name" value="Ion_trans"/>
    <property type="match status" value="1"/>
</dbReference>
<dbReference type="Pfam" id="PF18139">
    <property type="entry name" value="LSDAT_euk"/>
    <property type="match status" value="1"/>
</dbReference>
<comment type="caution">
    <text evidence="12">The sequence shown here is derived from an EMBL/GenBank/DDBJ whole genome shotgun (WGS) entry which is preliminary data.</text>
</comment>
<dbReference type="PANTHER" id="PTHR13800">
    <property type="entry name" value="TRANSIENT RECEPTOR POTENTIAL CATION CHANNEL, SUBFAMILY M, MEMBER 6"/>
    <property type="match status" value="1"/>
</dbReference>
<evidence type="ECO:0000259" key="9">
    <source>
        <dbReference type="Pfam" id="PF00520"/>
    </source>
</evidence>
<keyword evidence="7" id="KW-0407">Ion channel</keyword>
<dbReference type="Proteomes" id="UP001626550">
    <property type="component" value="Unassembled WGS sequence"/>
</dbReference>
<dbReference type="InterPro" id="IPR005821">
    <property type="entry name" value="Ion_trans_dom"/>
</dbReference>
<feature type="domain" description="TRPM-like" evidence="11">
    <location>
        <begin position="426"/>
        <end position="679"/>
    </location>
</feature>
<evidence type="ECO:0000256" key="5">
    <source>
        <dbReference type="ARBA" id="ARBA00023065"/>
    </source>
</evidence>
<accession>A0ABD2QJE5</accession>
<keyword evidence="2" id="KW-0813">Transport</keyword>
<reference evidence="12 13" key="1">
    <citation type="submission" date="2024-11" db="EMBL/GenBank/DDBJ databases">
        <title>Adaptive evolution of stress response genes in parasites aligns with host niche diversity.</title>
        <authorList>
            <person name="Hahn C."/>
            <person name="Resl P."/>
        </authorList>
    </citation>
    <scope>NUCLEOTIDE SEQUENCE [LARGE SCALE GENOMIC DNA]</scope>
    <source>
        <strain evidence="12">EGGRZ-B1_66</strain>
        <tissue evidence="12">Body</tissue>
    </source>
</reference>
<evidence type="ECO:0000313" key="12">
    <source>
        <dbReference type="EMBL" id="KAL3319622.1"/>
    </source>
</evidence>
<evidence type="ECO:0000256" key="7">
    <source>
        <dbReference type="ARBA" id="ARBA00023303"/>
    </source>
</evidence>
<name>A0ABD2QJE5_9PLAT</name>
<feature type="transmembrane region" description="Helical" evidence="8">
    <location>
        <begin position="878"/>
        <end position="899"/>
    </location>
</feature>
<dbReference type="InterPro" id="IPR057366">
    <property type="entry name" value="TRPM-like"/>
</dbReference>
<keyword evidence="13" id="KW-1185">Reference proteome</keyword>
<keyword evidence="6 8" id="KW-0472">Membrane</keyword>
<keyword evidence="5" id="KW-0406">Ion transport</keyword>
<evidence type="ECO:0000256" key="3">
    <source>
        <dbReference type="ARBA" id="ARBA00022692"/>
    </source>
</evidence>
<protein>
    <submittedName>
        <fullName evidence="12">Uncharacterized protein</fullName>
    </submittedName>
</protein>
<keyword evidence="3 8" id="KW-0812">Transmembrane</keyword>
<evidence type="ECO:0000256" key="6">
    <source>
        <dbReference type="ARBA" id="ARBA00023136"/>
    </source>
</evidence>